<dbReference type="EMBL" id="JAGMUV010000016">
    <property type="protein sequence ID" value="KAH7132980.1"/>
    <property type="molecule type" value="Genomic_DNA"/>
</dbReference>
<reference evidence="3" key="1">
    <citation type="journal article" date="2021" name="Nat. Commun.">
        <title>Genetic determinants of endophytism in the Arabidopsis root mycobiome.</title>
        <authorList>
            <person name="Mesny F."/>
            <person name="Miyauchi S."/>
            <person name="Thiergart T."/>
            <person name="Pickel B."/>
            <person name="Atanasova L."/>
            <person name="Karlsson M."/>
            <person name="Huettel B."/>
            <person name="Barry K.W."/>
            <person name="Haridas S."/>
            <person name="Chen C."/>
            <person name="Bauer D."/>
            <person name="Andreopoulos W."/>
            <person name="Pangilinan J."/>
            <person name="LaButti K."/>
            <person name="Riley R."/>
            <person name="Lipzen A."/>
            <person name="Clum A."/>
            <person name="Drula E."/>
            <person name="Henrissat B."/>
            <person name="Kohler A."/>
            <person name="Grigoriev I.V."/>
            <person name="Martin F.M."/>
            <person name="Hacquard S."/>
        </authorList>
    </citation>
    <scope>NUCLEOTIDE SEQUENCE</scope>
    <source>
        <strain evidence="3">MPI-CAGE-AT-0147</strain>
    </source>
</reference>
<evidence type="ECO:0000313" key="3">
    <source>
        <dbReference type="EMBL" id="KAH7132980.1"/>
    </source>
</evidence>
<feature type="region of interest" description="Disordered" evidence="1">
    <location>
        <begin position="138"/>
        <end position="185"/>
    </location>
</feature>
<protein>
    <submittedName>
        <fullName evidence="3">Uncharacterized protein</fullName>
    </submittedName>
</protein>
<feature type="signal peptide" evidence="2">
    <location>
        <begin position="1"/>
        <end position="20"/>
    </location>
</feature>
<gene>
    <name evidence="3" type="ORF">EDB81DRAFT_905260</name>
</gene>
<organism evidence="3 4">
    <name type="scientific">Dactylonectria macrodidyma</name>
    <dbReference type="NCBI Taxonomy" id="307937"/>
    <lineage>
        <taxon>Eukaryota</taxon>
        <taxon>Fungi</taxon>
        <taxon>Dikarya</taxon>
        <taxon>Ascomycota</taxon>
        <taxon>Pezizomycotina</taxon>
        <taxon>Sordariomycetes</taxon>
        <taxon>Hypocreomycetidae</taxon>
        <taxon>Hypocreales</taxon>
        <taxon>Nectriaceae</taxon>
        <taxon>Dactylonectria</taxon>
    </lineage>
</organism>
<evidence type="ECO:0000256" key="2">
    <source>
        <dbReference type="SAM" id="SignalP"/>
    </source>
</evidence>
<keyword evidence="2" id="KW-0732">Signal</keyword>
<accession>A0A9P9IVX9</accession>
<comment type="caution">
    <text evidence="3">The sequence shown here is derived from an EMBL/GenBank/DDBJ whole genome shotgun (WGS) entry which is preliminary data.</text>
</comment>
<keyword evidence="4" id="KW-1185">Reference proteome</keyword>
<dbReference type="Proteomes" id="UP000738349">
    <property type="component" value="Unassembled WGS sequence"/>
</dbReference>
<feature type="compositionally biased region" description="Polar residues" evidence="1">
    <location>
        <begin position="263"/>
        <end position="289"/>
    </location>
</feature>
<feature type="chain" id="PRO_5040153770" evidence="2">
    <location>
        <begin position="21"/>
        <end position="302"/>
    </location>
</feature>
<proteinExistence type="predicted"/>
<name>A0A9P9IVX9_9HYPO</name>
<evidence type="ECO:0000313" key="4">
    <source>
        <dbReference type="Proteomes" id="UP000738349"/>
    </source>
</evidence>
<feature type="compositionally biased region" description="Polar residues" evidence="1">
    <location>
        <begin position="140"/>
        <end position="185"/>
    </location>
</feature>
<feature type="region of interest" description="Disordered" evidence="1">
    <location>
        <begin position="248"/>
        <end position="289"/>
    </location>
</feature>
<evidence type="ECO:0000256" key="1">
    <source>
        <dbReference type="SAM" id="MobiDB-lite"/>
    </source>
</evidence>
<sequence>MKRAGVTWLALLLLLRVAYAQVTGECLIGLVLYAGESTEFLSPNANLTCREADVFFSNGSQHQKIPVTNSQPPCTEYPLIHLSLPDDAPLGPGKIVWECDEGGPAACQVISVQAATLVPATATEYYLSQECVTDYPRTSLAPTSSQPPVTTSGVGADSFSTPVDTLQESQDASQVSDGAVATQTQTNNTPVSLSLISDGAYLAPNATGVATTPALGQGQPPLSSGSLSGQVLVTPSPYEDTVATQALETAPPQGTGTDVPLTDASSYAEPTSAYQDTSAMSSSDALGQDGSSPLIVQCICQC</sequence>
<dbReference type="OrthoDB" id="5043927at2759"/>
<dbReference type="AlphaFoldDB" id="A0A9P9IVX9"/>